<dbReference type="EMBL" id="LR796735">
    <property type="protein sequence ID" value="CAB4162068.1"/>
    <property type="molecule type" value="Genomic_DNA"/>
</dbReference>
<sequence>MKYVTSQPDTGYFHWQVKVYVDNFKEHNIDPANIHAIFIYQTAPSPQVLKMKETLGINIHLFQDDRKDREYPASFKPYGIYRLLKEDPGFNQIDLLLNGFYGDPDPHRHVMLVHDSDIILNRPLEEHKLCHTQTVYMSDTCSYLDYRYVVSKGYEQAQALWDLVGVSESVVKDNLAASGGAQVVFKGTSTNFWYKVYIDSIKIYRLLQFFQKQKPIEHPLQIWTSEMWATLYNLWLFGHKTEILEHELSFLVGTDKLEDAKDKVFFHCAGVTSSDNNDFYKGAYINLDPLDNPFLSFAGIREDSATRLYTDAILKARDNQPLDRI</sequence>
<reference evidence="1" key="1">
    <citation type="submission" date="2020-04" db="EMBL/GenBank/DDBJ databases">
        <authorList>
            <person name="Chiriac C."/>
            <person name="Salcher M."/>
            <person name="Ghai R."/>
            <person name="Kavagutti S V."/>
        </authorList>
    </citation>
    <scope>NUCLEOTIDE SEQUENCE</scope>
</reference>
<accession>A0A6J5NYE5</accession>
<organism evidence="1">
    <name type="scientific">uncultured Caudovirales phage</name>
    <dbReference type="NCBI Taxonomy" id="2100421"/>
    <lineage>
        <taxon>Viruses</taxon>
        <taxon>Duplodnaviria</taxon>
        <taxon>Heunggongvirae</taxon>
        <taxon>Uroviricota</taxon>
        <taxon>Caudoviricetes</taxon>
        <taxon>Peduoviridae</taxon>
        <taxon>Maltschvirus</taxon>
        <taxon>Maltschvirus maltsch</taxon>
    </lineage>
</organism>
<protein>
    <submittedName>
        <fullName evidence="1">Uncharacterized protein</fullName>
    </submittedName>
</protein>
<name>A0A6J5NYE5_9CAUD</name>
<evidence type="ECO:0000313" key="1">
    <source>
        <dbReference type="EMBL" id="CAB4162068.1"/>
    </source>
</evidence>
<proteinExistence type="predicted"/>
<gene>
    <name evidence="1" type="ORF">UFOVP782_11</name>
</gene>